<dbReference type="Proteomes" id="UP000005237">
    <property type="component" value="Unassembled WGS sequence"/>
</dbReference>
<keyword evidence="3" id="KW-1185">Reference proteome</keyword>
<protein>
    <submittedName>
        <fullName evidence="2">Uncharacterized protein</fullName>
    </submittedName>
</protein>
<evidence type="ECO:0000313" key="2">
    <source>
        <dbReference type="EnsemblMetazoa" id="CJA35232.1"/>
    </source>
</evidence>
<reference evidence="2" key="2">
    <citation type="submission" date="2022-06" db="UniProtKB">
        <authorList>
            <consortium name="EnsemblMetazoa"/>
        </authorList>
    </citation>
    <scope>IDENTIFICATION</scope>
    <source>
        <strain evidence="2">DF5081</strain>
    </source>
</reference>
<feature type="compositionally biased region" description="Polar residues" evidence="1">
    <location>
        <begin position="54"/>
        <end position="65"/>
    </location>
</feature>
<organism evidence="2 3">
    <name type="scientific">Caenorhabditis japonica</name>
    <dbReference type="NCBI Taxonomy" id="281687"/>
    <lineage>
        <taxon>Eukaryota</taxon>
        <taxon>Metazoa</taxon>
        <taxon>Ecdysozoa</taxon>
        <taxon>Nematoda</taxon>
        <taxon>Chromadorea</taxon>
        <taxon>Rhabditida</taxon>
        <taxon>Rhabditina</taxon>
        <taxon>Rhabditomorpha</taxon>
        <taxon>Rhabditoidea</taxon>
        <taxon>Rhabditidae</taxon>
        <taxon>Peloderinae</taxon>
        <taxon>Caenorhabditis</taxon>
    </lineage>
</organism>
<accession>A0A8R1INN8</accession>
<evidence type="ECO:0000313" key="3">
    <source>
        <dbReference type="Proteomes" id="UP000005237"/>
    </source>
</evidence>
<reference evidence="3" key="1">
    <citation type="submission" date="2010-08" db="EMBL/GenBank/DDBJ databases">
        <authorList>
            <consortium name="Caenorhabditis japonica Sequencing Consortium"/>
            <person name="Wilson R.K."/>
        </authorList>
    </citation>
    <scope>NUCLEOTIDE SEQUENCE [LARGE SCALE GENOMIC DNA]</scope>
    <source>
        <strain evidence="3">DF5081</strain>
    </source>
</reference>
<feature type="region of interest" description="Disordered" evidence="1">
    <location>
        <begin position="42"/>
        <end position="65"/>
    </location>
</feature>
<evidence type="ECO:0000256" key="1">
    <source>
        <dbReference type="SAM" id="MobiDB-lite"/>
    </source>
</evidence>
<sequence length="65" mass="7116">MKTLSIIFQSISLFSSQVHAYFGSSRSVSSTYIPQHQAVYAPTTSDRGGVNQGKKPTNTHLISRT</sequence>
<dbReference type="AlphaFoldDB" id="A0A8R1INN8"/>
<dbReference type="EnsemblMetazoa" id="CJA35232.1">
    <property type="protein sequence ID" value="CJA35232.1"/>
    <property type="gene ID" value="WBGene00211079"/>
</dbReference>
<name>A0A8R1INN8_CAEJA</name>
<proteinExistence type="predicted"/>